<dbReference type="InterPro" id="IPR036575">
    <property type="entry name" value="TFIIS_cen_dom_sf"/>
</dbReference>
<dbReference type="EMBL" id="MN740104">
    <property type="protein sequence ID" value="QHT87935.1"/>
    <property type="molecule type" value="Genomic_DNA"/>
</dbReference>
<evidence type="ECO:0000313" key="5">
    <source>
        <dbReference type="EMBL" id="QHT87935.1"/>
    </source>
</evidence>
<dbReference type="SUPFAM" id="SSF46942">
    <property type="entry name" value="Elongation factor TFIIS domain 2"/>
    <property type="match status" value="1"/>
</dbReference>
<accession>A0A6C0I6A0</accession>
<dbReference type="GO" id="GO:0005634">
    <property type="term" value="C:nucleus"/>
    <property type="evidence" value="ECO:0007669"/>
    <property type="project" value="TreeGrafter"/>
</dbReference>
<dbReference type="Gene3D" id="1.10.472.30">
    <property type="entry name" value="Transcription elongation factor S-II, central domain"/>
    <property type="match status" value="1"/>
</dbReference>
<evidence type="ECO:0000259" key="4">
    <source>
        <dbReference type="PROSITE" id="PS51133"/>
    </source>
</evidence>
<dbReference type="SUPFAM" id="SSF57783">
    <property type="entry name" value="Zinc beta-ribbon"/>
    <property type="match status" value="1"/>
</dbReference>
<evidence type="ECO:0000256" key="1">
    <source>
        <dbReference type="ARBA" id="ARBA00022723"/>
    </source>
</evidence>
<protein>
    <recommendedName>
        <fullName evidence="4">TFIIS-type domain-containing protein</fullName>
    </recommendedName>
</protein>
<name>A0A6C0I6A0_9ZZZZ</name>
<keyword evidence="2" id="KW-0863">Zinc-finger</keyword>
<dbReference type="PROSITE" id="PS51133">
    <property type="entry name" value="ZF_TFIIS_2"/>
    <property type="match status" value="1"/>
</dbReference>
<keyword evidence="1" id="KW-0479">Metal-binding</keyword>
<dbReference type="SMART" id="SM00440">
    <property type="entry name" value="ZnF_C2C2"/>
    <property type="match status" value="1"/>
</dbReference>
<dbReference type="InterPro" id="IPR001222">
    <property type="entry name" value="Znf_TFIIS"/>
</dbReference>
<reference evidence="5" key="1">
    <citation type="journal article" date="2020" name="Nature">
        <title>Giant virus diversity and host interactions through global metagenomics.</title>
        <authorList>
            <person name="Schulz F."/>
            <person name="Roux S."/>
            <person name="Paez-Espino D."/>
            <person name="Jungbluth S."/>
            <person name="Walsh D.A."/>
            <person name="Denef V.J."/>
            <person name="McMahon K.D."/>
            <person name="Konstantinidis K.T."/>
            <person name="Eloe-Fadrosh E.A."/>
            <person name="Kyrpides N.C."/>
            <person name="Woyke T."/>
        </authorList>
    </citation>
    <scope>NUCLEOTIDE SEQUENCE</scope>
    <source>
        <strain evidence="5">GVMAG-M-3300023184-191</strain>
    </source>
</reference>
<organism evidence="5">
    <name type="scientific">viral metagenome</name>
    <dbReference type="NCBI Taxonomy" id="1070528"/>
    <lineage>
        <taxon>unclassified sequences</taxon>
        <taxon>metagenomes</taxon>
        <taxon>organismal metagenomes</taxon>
    </lineage>
</organism>
<dbReference type="CDD" id="cd13749">
    <property type="entry name" value="Zn-ribbon_TFIIS"/>
    <property type="match status" value="1"/>
</dbReference>
<dbReference type="Pfam" id="PF07500">
    <property type="entry name" value="TFIIS_M"/>
    <property type="match status" value="1"/>
</dbReference>
<dbReference type="GO" id="GO:0008270">
    <property type="term" value="F:zinc ion binding"/>
    <property type="evidence" value="ECO:0007669"/>
    <property type="project" value="UniProtKB-KW"/>
</dbReference>
<dbReference type="AlphaFoldDB" id="A0A6C0I6A0"/>
<dbReference type="GO" id="GO:0003676">
    <property type="term" value="F:nucleic acid binding"/>
    <property type="evidence" value="ECO:0007669"/>
    <property type="project" value="InterPro"/>
</dbReference>
<dbReference type="Gene3D" id="2.20.25.10">
    <property type="match status" value="1"/>
</dbReference>
<feature type="domain" description="TFIIS-type" evidence="4">
    <location>
        <begin position="149"/>
        <end position="191"/>
    </location>
</feature>
<dbReference type="GO" id="GO:0006351">
    <property type="term" value="P:DNA-templated transcription"/>
    <property type="evidence" value="ECO:0007669"/>
    <property type="project" value="InterPro"/>
</dbReference>
<proteinExistence type="predicted"/>
<keyword evidence="3" id="KW-0862">Zinc</keyword>
<dbReference type="PANTHER" id="PTHR11477">
    <property type="entry name" value="TRANSCRIPTION FACTOR S-II ZINC FINGER DOMAIN-CONTAINING PROTEIN"/>
    <property type="match status" value="1"/>
</dbReference>
<dbReference type="InterPro" id="IPR003618">
    <property type="entry name" value="TFIIS_cen_dom"/>
</dbReference>
<dbReference type="PANTHER" id="PTHR11477:SF0">
    <property type="entry name" value="IP08861P-RELATED"/>
    <property type="match status" value="1"/>
</dbReference>
<evidence type="ECO:0000256" key="2">
    <source>
        <dbReference type="ARBA" id="ARBA00022771"/>
    </source>
</evidence>
<sequence length="192" mass="22170">MTTTTPNAYSITALQIANPDDFREKVRSKLCTRFASVLGMSPDAAENASLNLERGIYNYTLRESDTKNIVKKWDNGYFVQIYADRLRTVCINMGNDHINQLIAQKQIKPHELAFMTHQTMNPDKWVTLIKAKQMRDKHKYETKVEASTDNFTCPNSKCRSTKCTYYQLQTRSADEPMTTFVTCIDCGKRWKC</sequence>
<evidence type="ECO:0000256" key="3">
    <source>
        <dbReference type="ARBA" id="ARBA00022833"/>
    </source>
</evidence>
<dbReference type="Pfam" id="PF01096">
    <property type="entry name" value="Zn_ribbon_TFIIS"/>
    <property type="match status" value="1"/>
</dbReference>